<proteinExistence type="predicted"/>
<protein>
    <recommendedName>
        <fullName evidence="3">Prevent-host-death family protein</fullName>
    </recommendedName>
</protein>
<evidence type="ECO:0000313" key="2">
    <source>
        <dbReference type="Proteomes" id="UP001597045"/>
    </source>
</evidence>
<accession>A0ABW3M426</accession>
<keyword evidence="2" id="KW-1185">Reference proteome</keyword>
<sequence>MADEIFQTSDLANRRTQVVQAAREDVARIRDKDGTSLVMLQEGRLDALKEVADWSAAHLRLEALLRRNTKPTVAELGDLAWLRVFDNDDLAEFMAELQDVLIAAHADGCTEALNACVHAWRVTARQLEDPLRREVLLRGRLESVDMVEVSRPIASDEIDSADSADDGR</sequence>
<organism evidence="1 2">
    <name type="scientific">Kibdelosporangium lantanae</name>
    <dbReference type="NCBI Taxonomy" id="1497396"/>
    <lineage>
        <taxon>Bacteria</taxon>
        <taxon>Bacillati</taxon>
        <taxon>Actinomycetota</taxon>
        <taxon>Actinomycetes</taxon>
        <taxon>Pseudonocardiales</taxon>
        <taxon>Pseudonocardiaceae</taxon>
        <taxon>Kibdelosporangium</taxon>
    </lineage>
</organism>
<comment type="caution">
    <text evidence="1">The sequence shown here is derived from an EMBL/GenBank/DDBJ whole genome shotgun (WGS) entry which is preliminary data.</text>
</comment>
<evidence type="ECO:0008006" key="3">
    <source>
        <dbReference type="Google" id="ProtNLM"/>
    </source>
</evidence>
<evidence type="ECO:0000313" key="1">
    <source>
        <dbReference type="EMBL" id="MFD1044756.1"/>
    </source>
</evidence>
<dbReference type="Proteomes" id="UP001597045">
    <property type="component" value="Unassembled WGS sequence"/>
</dbReference>
<gene>
    <name evidence="1" type="ORF">ACFQ1S_03675</name>
</gene>
<dbReference type="EMBL" id="JBHTIS010000118">
    <property type="protein sequence ID" value="MFD1044756.1"/>
    <property type="molecule type" value="Genomic_DNA"/>
</dbReference>
<reference evidence="2" key="1">
    <citation type="journal article" date="2019" name="Int. J. Syst. Evol. Microbiol.">
        <title>The Global Catalogue of Microorganisms (GCM) 10K type strain sequencing project: providing services to taxonomists for standard genome sequencing and annotation.</title>
        <authorList>
            <consortium name="The Broad Institute Genomics Platform"/>
            <consortium name="The Broad Institute Genome Sequencing Center for Infectious Disease"/>
            <person name="Wu L."/>
            <person name="Ma J."/>
        </authorList>
    </citation>
    <scope>NUCLEOTIDE SEQUENCE [LARGE SCALE GENOMIC DNA]</scope>
    <source>
        <strain evidence="2">JCM 31486</strain>
    </source>
</reference>
<name>A0ABW3M426_9PSEU</name>